<protein>
    <submittedName>
        <fullName evidence="2">Uncharacterized protein</fullName>
    </submittedName>
</protein>
<organism evidence="2 3">
    <name type="scientific">Amanita muscaria (strain Koide BX008)</name>
    <dbReference type="NCBI Taxonomy" id="946122"/>
    <lineage>
        <taxon>Eukaryota</taxon>
        <taxon>Fungi</taxon>
        <taxon>Dikarya</taxon>
        <taxon>Basidiomycota</taxon>
        <taxon>Agaricomycotina</taxon>
        <taxon>Agaricomycetes</taxon>
        <taxon>Agaricomycetidae</taxon>
        <taxon>Agaricales</taxon>
        <taxon>Pluteineae</taxon>
        <taxon>Amanitaceae</taxon>
        <taxon>Amanita</taxon>
    </lineage>
</organism>
<reference evidence="2 3" key="1">
    <citation type="submission" date="2014-04" db="EMBL/GenBank/DDBJ databases">
        <title>Evolutionary Origins and Diversification of the Mycorrhizal Mutualists.</title>
        <authorList>
            <consortium name="DOE Joint Genome Institute"/>
            <consortium name="Mycorrhizal Genomics Consortium"/>
            <person name="Kohler A."/>
            <person name="Kuo A."/>
            <person name="Nagy L.G."/>
            <person name="Floudas D."/>
            <person name="Copeland A."/>
            <person name="Barry K.W."/>
            <person name="Cichocki N."/>
            <person name="Veneault-Fourrey C."/>
            <person name="LaButti K."/>
            <person name="Lindquist E.A."/>
            <person name="Lipzen A."/>
            <person name="Lundell T."/>
            <person name="Morin E."/>
            <person name="Murat C."/>
            <person name="Riley R."/>
            <person name="Ohm R."/>
            <person name="Sun H."/>
            <person name="Tunlid A."/>
            <person name="Henrissat B."/>
            <person name="Grigoriev I.V."/>
            <person name="Hibbett D.S."/>
            <person name="Martin F."/>
        </authorList>
    </citation>
    <scope>NUCLEOTIDE SEQUENCE [LARGE SCALE GENOMIC DNA]</scope>
    <source>
        <strain evidence="2 3">Koide BX008</strain>
    </source>
</reference>
<evidence type="ECO:0000256" key="1">
    <source>
        <dbReference type="SAM" id="MobiDB-lite"/>
    </source>
</evidence>
<dbReference type="Proteomes" id="UP000054549">
    <property type="component" value="Unassembled WGS sequence"/>
</dbReference>
<dbReference type="InParanoid" id="A0A0C2WWG3"/>
<dbReference type="AlphaFoldDB" id="A0A0C2WWG3"/>
<accession>A0A0C2WWG3</accession>
<evidence type="ECO:0000313" key="2">
    <source>
        <dbReference type="EMBL" id="KIL60693.1"/>
    </source>
</evidence>
<evidence type="ECO:0000313" key="3">
    <source>
        <dbReference type="Proteomes" id="UP000054549"/>
    </source>
</evidence>
<sequence length="145" mass="16035">MSQTLDDFDIVDRPGDGTVNNEPPGNPAPHRTEGTPLVRRGKPHGNACILQMLRALPKAAVIEQNLLINARNRKHARTHAYNNLTKAVSSDESLITIPEEEPTTAPSQQSLTQQVSTYIASLSPDSAKKWLKNIPRKRMMSHHSV</sequence>
<proteinExistence type="predicted"/>
<feature type="region of interest" description="Disordered" evidence="1">
    <location>
        <begin position="1"/>
        <end position="37"/>
    </location>
</feature>
<dbReference type="EMBL" id="KN818294">
    <property type="protein sequence ID" value="KIL60693.1"/>
    <property type="molecule type" value="Genomic_DNA"/>
</dbReference>
<dbReference type="HOGENOM" id="CLU_1786412_0_0_1"/>
<name>A0A0C2WWG3_AMAMK</name>
<keyword evidence="3" id="KW-1185">Reference proteome</keyword>
<gene>
    <name evidence="2" type="ORF">M378DRAFT_13946</name>
</gene>